<name>A0AAV4W5W3_CAEEX</name>
<dbReference type="EMBL" id="BPLR01015690">
    <property type="protein sequence ID" value="GIY77876.1"/>
    <property type="molecule type" value="Genomic_DNA"/>
</dbReference>
<comment type="caution">
    <text evidence="1">The sequence shown here is derived from an EMBL/GenBank/DDBJ whole genome shotgun (WGS) entry which is preliminary data.</text>
</comment>
<dbReference type="AlphaFoldDB" id="A0AAV4W5W3"/>
<evidence type="ECO:0000313" key="2">
    <source>
        <dbReference type="Proteomes" id="UP001054945"/>
    </source>
</evidence>
<evidence type="ECO:0008006" key="3">
    <source>
        <dbReference type="Google" id="ProtNLM"/>
    </source>
</evidence>
<organism evidence="1 2">
    <name type="scientific">Caerostris extrusa</name>
    <name type="common">Bark spider</name>
    <name type="synonym">Caerostris bankana</name>
    <dbReference type="NCBI Taxonomy" id="172846"/>
    <lineage>
        <taxon>Eukaryota</taxon>
        <taxon>Metazoa</taxon>
        <taxon>Ecdysozoa</taxon>
        <taxon>Arthropoda</taxon>
        <taxon>Chelicerata</taxon>
        <taxon>Arachnida</taxon>
        <taxon>Araneae</taxon>
        <taxon>Araneomorphae</taxon>
        <taxon>Entelegynae</taxon>
        <taxon>Araneoidea</taxon>
        <taxon>Araneidae</taxon>
        <taxon>Caerostris</taxon>
    </lineage>
</organism>
<evidence type="ECO:0000313" key="1">
    <source>
        <dbReference type="EMBL" id="GIY77876.1"/>
    </source>
</evidence>
<dbReference type="Proteomes" id="UP001054945">
    <property type="component" value="Unassembled WGS sequence"/>
</dbReference>
<reference evidence="1 2" key="1">
    <citation type="submission" date="2021-06" db="EMBL/GenBank/DDBJ databases">
        <title>Caerostris extrusa draft genome.</title>
        <authorList>
            <person name="Kono N."/>
            <person name="Arakawa K."/>
        </authorList>
    </citation>
    <scope>NUCLEOTIDE SEQUENCE [LARGE SCALE GENOMIC DNA]</scope>
</reference>
<keyword evidence="2" id="KW-1185">Reference proteome</keyword>
<proteinExistence type="predicted"/>
<gene>
    <name evidence="1" type="ORF">CEXT_366911</name>
</gene>
<sequence>MVINYNFECCYESDSVCNKKNHYPDCGLIVAGFAARLRRPRVIREIPLSSELVEINRDQWSSPATTQLSFSRHGGPF</sequence>
<protein>
    <recommendedName>
        <fullName evidence="3">Ycf15</fullName>
    </recommendedName>
</protein>
<accession>A0AAV4W5W3</accession>